<protein>
    <recommendedName>
        <fullName evidence="3 9">DNA repair protein RecN</fullName>
    </recommendedName>
    <alternativeName>
        <fullName evidence="8 9">Recombination protein N</fullName>
    </alternativeName>
</protein>
<keyword evidence="5 9" id="KW-0227">DNA damage</keyword>
<proteinExistence type="inferred from homology"/>
<evidence type="ECO:0000256" key="3">
    <source>
        <dbReference type="ARBA" id="ARBA00021315"/>
    </source>
</evidence>
<dbReference type="Proteomes" id="UP001500604">
    <property type="component" value="Unassembled WGS sequence"/>
</dbReference>
<comment type="similarity">
    <text evidence="2 9">Belongs to the RecN family.</text>
</comment>
<evidence type="ECO:0000256" key="1">
    <source>
        <dbReference type="ARBA" id="ARBA00003618"/>
    </source>
</evidence>
<dbReference type="Pfam" id="PF02463">
    <property type="entry name" value="SMC_N"/>
    <property type="match status" value="1"/>
</dbReference>
<evidence type="ECO:0000256" key="9">
    <source>
        <dbReference type="PIRNR" id="PIRNR003128"/>
    </source>
</evidence>
<dbReference type="InterPro" id="IPR003395">
    <property type="entry name" value="RecF/RecN/SMC_N"/>
</dbReference>
<keyword evidence="10" id="KW-0175">Coiled coil</keyword>
<evidence type="ECO:0000256" key="6">
    <source>
        <dbReference type="ARBA" id="ARBA00022840"/>
    </source>
</evidence>
<keyword evidence="13" id="KW-1185">Reference proteome</keyword>
<feature type="coiled-coil region" evidence="10">
    <location>
        <begin position="326"/>
        <end position="370"/>
    </location>
</feature>
<dbReference type="PANTHER" id="PTHR11059:SF0">
    <property type="entry name" value="DNA REPAIR PROTEIN RECN"/>
    <property type="match status" value="1"/>
</dbReference>
<name>A0ABP8UYL6_9GAMM</name>
<evidence type="ECO:0000256" key="5">
    <source>
        <dbReference type="ARBA" id="ARBA00022763"/>
    </source>
</evidence>
<keyword evidence="7 9" id="KW-0234">DNA repair</keyword>
<evidence type="ECO:0000259" key="11">
    <source>
        <dbReference type="Pfam" id="PF02463"/>
    </source>
</evidence>
<dbReference type="Gene3D" id="3.40.50.300">
    <property type="entry name" value="P-loop containing nucleotide triphosphate hydrolases"/>
    <property type="match status" value="2"/>
</dbReference>
<reference evidence="13" key="1">
    <citation type="journal article" date="2019" name="Int. J. Syst. Evol. Microbiol.">
        <title>The Global Catalogue of Microorganisms (GCM) 10K type strain sequencing project: providing services to taxonomists for standard genome sequencing and annotation.</title>
        <authorList>
            <consortium name="The Broad Institute Genomics Platform"/>
            <consortium name="The Broad Institute Genome Sequencing Center for Infectious Disease"/>
            <person name="Wu L."/>
            <person name="Ma J."/>
        </authorList>
    </citation>
    <scope>NUCLEOTIDE SEQUENCE [LARGE SCALE GENOMIC DNA]</scope>
    <source>
        <strain evidence="13">JCM 17805</strain>
    </source>
</reference>
<evidence type="ECO:0000256" key="8">
    <source>
        <dbReference type="ARBA" id="ARBA00033408"/>
    </source>
</evidence>
<accession>A0ABP8UYL6</accession>
<dbReference type="NCBIfam" id="TIGR00634">
    <property type="entry name" value="recN"/>
    <property type="match status" value="1"/>
</dbReference>
<dbReference type="InterPro" id="IPR027417">
    <property type="entry name" value="P-loop_NTPase"/>
</dbReference>
<dbReference type="PANTHER" id="PTHR11059">
    <property type="entry name" value="DNA REPAIR PROTEIN RECN"/>
    <property type="match status" value="1"/>
</dbReference>
<evidence type="ECO:0000313" key="13">
    <source>
        <dbReference type="Proteomes" id="UP001500604"/>
    </source>
</evidence>
<evidence type="ECO:0000256" key="4">
    <source>
        <dbReference type="ARBA" id="ARBA00022741"/>
    </source>
</evidence>
<evidence type="ECO:0000256" key="7">
    <source>
        <dbReference type="ARBA" id="ARBA00023204"/>
    </source>
</evidence>
<gene>
    <name evidence="12" type="primary">recN</name>
    <name evidence="12" type="ORF">GCM10023116_09670</name>
</gene>
<keyword evidence="4" id="KW-0547">Nucleotide-binding</keyword>
<keyword evidence="6" id="KW-0067">ATP-binding</keyword>
<feature type="domain" description="RecF/RecN/SMC N-terminal" evidence="11">
    <location>
        <begin position="2"/>
        <end position="513"/>
    </location>
</feature>
<evidence type="ECO:0000256" key="10">
    <source>
        <dbReference type="SAM" id="Coils"/>
    </source>
</evidence>
<dbReference type="RefSeq" id="WP_345194391.1">
    <property type="nucleotide sequence ID" value="NZ_BAABFL010000089.1"/>
</dbReference>
<organism evidence="12 13">
    <name type="scientific">Kistimonas scapharcae</name>
    <dbReference type="NCBI Taxonomy" id="1036133"/>
    <lineage>
        <taxon>Bacteria</taxon>
        <taxon>Pseudomonadati</taxon>
        <taxon>Pseudomonadota</taxon>
        <taxon>Gammaproteobacteria</taxon>
        <taxon>Oceanospirillales</taxon>
        <taxon>Endozoicomonadaceae</taxon>
        <taxon>Kistimonas</taxon>
    </lineage>
</organism>
<dbReference type="SUPFAM" id="SSF52540">
    <property type="entry name" value="P-loop containing nucleoside triphosphate hydrolases"/>
    <property type="match status" value="1"/>
</dbReference>
<dbReference type="PIRSF" id="PIRSF003128">
    <property type="entry name" value="RecN"/>
    <property type="match status" value="1"/>
</dbReference>
<evidence type="ECO:0000313" key="12">
    <source>
        <dbReference type="EMBL" id="GAA4648697.1"/>
    </source>
</evidence>
<comment type="caution">
    <text evidence="12">The sequence shown here is derived from an EMBL/GenBank/DDBJ whole genome shotgun (WGS) entry which is preliminary data.</text>
</comment>
<dbReference type="NCBIfam" id="NF008121">
    <property type="entry name" value="PRK10869.1"/>
    <property type="match status" value="1"/>
</dbReference>
<evidence type="ECO:0000256" key="2">
    <source>
        <dbReference type="ARBA" id="ARBA00009441"/>
    </source>
</evidence>
<comment type="function">
    <text evidence="1 9">May be involved in recombinational repair of damaged DNA.</text>
</comment>
<dbReference type="CDD" id="cd03241">
    <property type="entry name" value="ABC_RecN"/>
    <property type="match status" value="2"/>
</dbReference>
<feature type="coiled-coil region" evidence="10">
    <location>
        <begin position="180"/>
        <end position="220"/>
    </location>
</feature>
<sequence>MLTHLSISNYAIVDQLDLDLALGMTVITGETGAGKSIMLDALGLAIGDRAEPDSVRTGSERADIRATFDLAHCPDAQAWLTSRELDTGDECILRRTITREGRSRGYINGTPSPLADLRQIGEMLLDIHSQHEHQSLLKPATHRRLLDGYAGSSELATTVSQIWRQWHHCHTRIQTLRNASEEQNARLQLLSYQVEELEQLNLGKDELEQLEQEQKQLANATSSMKACDQVLTLCMEDDSSNIVHQLSACQNLLAELNLDNKPIQDAIELICSAQIQVEECCNELRHFMDRFDDDPERLPEIEKRLSAIYSLARKHHIQPSELHTLYTELQDELASLQSSDDQIEQLQEELELLEKQYKATTDKLSVKRQKGALKLAKAVIRHIRDLGMPAGEFKVELSTVNGQFRPHGNEDIQFLVTSNPGMPARPLHKVASGGELSRISLAIQVITAKSCQIPTLVFDEVDVGIGGGTAEIVGRLLRELGGHGQILCVTHQPQVASQGHQHLHVSKQHSKATTRTQIHELQEERRTQEIARMLGGVTLTDHTVAHAREMIERAQASATI</sequence>
<dbReference type="InterPro" id="IPR004604">
    <property type="entry name" value="DNA_recomb/repair_RecN"/>
</dbReference>
<dbReference type="EMBL" id="BAABFL010000089">
    <property type="protein sequence ID" value="GAA4648697.1"/>
    <property type="molecule type" value="Genomic_DNA"/>
</dbReference>